<dbReference type="AlphaFoldDB" id="A0A4C1YSH2"/>
<protein>
    <submittedName>
        <fullName evidence="1">Uncharacterized protein</fullName>
    </submittedName>
</protein>
<evidence type="ECO:0000313" key="1">
    <source>
        <dbReference type="EMBL" id="GBP77802.1"/>
    </source>
</evidence>
<proteinExistence type="predicted"/>
<name>A0A4C1YSH2_EUMVA</name>
<organism evidence="1 2">
    <name type="scientific">Eumeta variegata</name>
    <name type="common">Bagworm moth</name>
    <name type="synonym">Eumeta japonica</name>
    <dbReference type="NCBI Taxonomy" id="151549"/>
    <lineage>
        <taxon>Eukaryota</taxon>
        <taxon>Metazoa</taxon>
        <taxon>Ecdysozoa</taxon>
        <taxon>Arthropoda</taxon>
        <taxon>Hexapoda</taxon>
        <taxon>Insecta</taxon>
        <taxon>Pterygota</taxon>
        <taxon>Neoptera</taxon>
        <taxon>Endopterygota</taxon>
        <taxon>Lepidoptera</taxon>
        <taxon>Glossata</taxon>
        <taxon>Ditrysia</taxon>
        <taxon>Tineoidea</taxon>
        <taxon>Psychidae</taxon>
        <taxon>Oiketicinae</taxon>
        <taxon>Eumeta</taxon>
    </lineage>
</organism>
<keyword evidence="2" id="KW-1185">Reference proteome</keyword>
<sequence>MLTHFMESSVAGHFMNIATGWLKFCFARGYAIRNDKNAGAGQGPLATALTSVVTMSGANSLIFSGARSESRRNGVNGRRLSNRIAPKCPLSKCEFGCGRSQTMKLASLSRVANIIPGRSVLLFHPAEYKQGGGAAVCRRRGADARPRPIAD</sequence>
<comment type="caution">
    <text evidence="1">The sequence shown here is derived from an EMBL/GenBank/DDBJ whole genome shotgun (WGS) entry which is preliminary data.</text>
</comment>
<gene>
    <name evidence="1" type="ORF">EVAR_51846_1</name>
</gene>
<dbReference type="EMBL" id="BGZK01001347">
    <property type="protein sequence ID" value="GBP77802.1"/>
    <property type="molecule type" value="Genomic_DNA"/>
</dbReference>
<reference evidence="1 2" key="1">
    <citation type="journal article" date="2019" name="Commun. Biol.">
        <title>The bagworm genome reveals a unique fibroin gene that provides high tensile strength.</title>
        <authorList>
            <person name="Kono N."/>
            <person name="Nakamura H."/>
            <person name="Ohtoshi R."/>
            <person name="Tomita M."/>
            <person name="Numata K."/>
            <person name="Arakawa K."/>
        </authorList>
    </citation>
    <scope>NUCLEOTIDE SEQUENCE [LARGE SCALE GENOMIC DNA]</scope>
</reference>
<accession>A0A4C1YSH2</accession>
<evidence type="ECO:0000313" key="2">
    <source>
        <dbReference type="Proteomes" id="UP000299102"/>
    </source>
</evidence>
<dbReference type="Proteomes" id="UP000299102">
    <property type="component" value="Unassembled WGS sequence"/>
</dbReference>